<reference evidence="1" key="1">
    <citation type="journal article" date="2019" name="bioRxiv">
        <title>The Genome of the Zebra Mussel, Dreissena polymorpha: A Resource for Invasive Species Research.</title>
        <authorList>
            <person name="McCartney M.A."/>
            <person name="Auch B."/>
            <person name="Kono T."/>
            <person name="Mallez S."/>
            <person name="Zhang Y."/>
            <person name="Obille A."/>
            <person name="Becker A."/>
            <person name="Abrahante J.E."/>
            <person name="Garbe J."/>
            <person name="Badalamenti J.P."/>
            <person name="Herman A."/>
            <person name="Mangelson H."/>
            <person name="Liachko I."/>
            <person name="Sullivan S."/>
            <person name="Sone E.D."/>
            <person name="Koren S."/>
            <person name="Silverstein K.A.T."/>
            <person name="Beckman K.B."/>
            <person name="Gohl D.M."/>
        </authorList>
    </citation>
    <scope>NUCLEOTIDE SEQUENCE</scope>
    <source>
        <strain evidence="1">Duluth1</strain>
        <tissue evidence="1">Whole animal</tissue>
    </source>
</reference>
<protein>
    <submittedName>
        <fullName evidence="1">Uncharacterized protein</fullName>
    </submittedName>
</protein>
<gene>
    <name evidence="1" type="ORF">DPMN_175079</name>
</gene>
<sequence length="71" mass="8410">MCKATAGIIGVTIQEQARDRFCISWSLRSDVSNRTMKLFINMTMTEILEYSKIEQMKRFREFLQRKSASRK</sequence>
<organism evidence="1 2">
    <name type="scientific">Dreissena polymorpha</name>
    <name type="common">Zebra mussel</name>
    <name type="synonym">Mytilus polymorpha</name>
    <dbReference type="NCBI Taxonomy" id="45954"/>
    <lineage>
        <taxon>Eukaryota</taxon>
        <taxon>Metazoa</taxon>
        <taxon>Spiralia</taxon>
        <taxon>Lophotrochozoa</taxon>
        <taxon>Mollusca</taxon>
        <taxon>Bivalvia</taxon>
        <taxon>Autobranchia</taxon>
        <taxon>Heteroconchia</taxon>
        <taxon>Euheterodonta</taxon>
        <taxon>Imparidentia</taxon>
        <taxon>Neoheterodontei</taxon>
        <taxon>Myida</taxon>
        <taxon>Dreissenoidea</taxon>
        <taxon>Dreissenidae</taxon>
        <taxon>Dreissena</taxon>
    </lineage>
</organism>
<proteinExistence type="predicted"/>
<dbReference type="Proteomes" id="UP000828390">
    <property type="component" value="Unassembled WGS sequence"/>
</dbReference>
<comment type="caution">
    <text evidence="1">The sequence shown here is derived from an EMBL/GenBank/DDBJ whole genome shotgun (WGS) entry which is preliminary data.</text>
</comment>
<dbReference type="EMBL" id="JAIWYP010000009">
    <property type="protein sequence ID" value="KAH3773711.1"/>
    <property type="molecule type" value="Genomic_DNA"/>
</dbReference>
<evidence type="ECO:0000313" key="2">
    <source>
        <dbReference type="Proteomes" id="UP000828390"/>
    </source>
</evidence>
<evidence type="ECO:0000313" key="1">
    <source>
        <dbReference type="EMBL" id="KAH3773711.1"/>
    </source>
</evidence>
<reference evidence="1" key="2">
    <citation type="submission" date="2020-11" db="EMBL/GenBank/DDBJ databases">
        <authorList>
            <person name="McCartney M.A."/>
            <person name="Auch B."/>
            <person name="Kono T."/>
            <person name="Mallez S."/>
            <person name="Becker A."/>
            <person name="Gohl D.M."/>
            <person name="Silverstein K.A.T."/>
            <person name="Koren S."/>
            <person name="Bechman K.B."/>
            <person name="Herman A."/>
            <person name="Abrahante J.E."/>
            <person name="Garbe J."/>
        </authorList>
    </citation>
    <scope>NUCLEOTIDE SEQUENCE</scope>
    <source>
        <strain evidence="1">Duluth1</strain>
        <tissue evidence="1">Whole animal</tissue>
    </source>
</reference>
<keyword evidence="2" id="KW-1185">Reference proteome</keyword>
<accession>A0A9D4E7I5</accession>
<dbReference type="AlphaFoldDB" id="A0A9D4E7I5"/>
<name>A0A9D4E7I5_DREPO</name>